<protein>
    <submittedName>
        <fullName evidence="4">Uncharacterized protein LOC107819365</fullName>
    </submittedName>
    <submittedName>
        <fullName evidence="4">Uncharacterized serine-rich protein C1E8.05-like</fullName>
    </submittedName>
</protein>
<reference evidence="3" key="1">
    <citation type="journal article" date="2014" name="Nat. Commun.">
        <title>The tobacco genome sequence and its comparison with those of tomato and potato.</title>
        <authorList>
            <person name="Sierro N."/>
            <person name="Battey J.N."/>
            <person name="Ouadi S."/>
            <person name="Bakaher N."/>
            <person name="Bovet L."/>
            <person name="Willig A."/>
            <person name="Goepfert S."/>
            <person name="Peitsch M.C."/>
            <person name="Ivanov N.V."/>
        </authorList>
    </citation>
    <scope>NUCLEOTIDE SEQUENCE [LARGE SCALE GENOMIC DNA]</scope>
</reference>
<dbReference type="AlphaFoldDB" id="A0A1S4CID6"/>
<dbReference type="GO" id="GO:0009505">
    <property type="term" value="C:plant-type cell wall"/>
    <property type="evidence" value="ECO:0000318"/>
    <property type="project" value="GO_Central"/>
</dbReference>
<dbReference type="GeneID" id="107819365"/>
<evidence type="ECO:0000313" key="3">
    <source>
        <dbReference type="Proteomes" id="UP000790787"/>
    </source>
</evidence>
<proteinExistence type="predicted"/>
<gene>
    <name evidence="4" type="primary">LOC107819365</name>
</gene>
<dbReference type="RefSeq" id="XP_016500960.1">
    <property type="nucleotide sequence ID" value="XM_016645474.2"/>
</dbReference>
<feature type="region of interest" description="Disordered" evidence="1">
    <location>
        <begin position="31"/>
        <end position="65"/>
    </location>
</feature>
<keyword evidence="2" id="KW-0732">Signal</keyword>
<feature type="chain" id="PRO_5010281128" evidence="2">
    <location>
        <begin position="25"/>
        <end position="215"/>
    </location>
</feature>
<dbReference type="OMA" id="NECAISI"/>
<name>A0A1S4CID6_TOBAC</name>
<dbReference type="PaxDb" id="4097-A0A1S4CID6"/>
<dbReference type="GO" id="GO:0004857">
    <property type="term" value="F:enzyme inhibitor activity"/>
    <property type="evidence" value="ECO:0000318"/>
    <property type="project" value="GO_Central"/>
</dbReference>
<organism evidence="3 4">
    <name type="scientific">Nicotiana tabacum</name>
    <name type="common">Common tobacco</name>
    <dbReference type="NCBI Taxonomy" id="4097"/>
    <lineage>
        <taxon>Eukaryota</taxon>
        <taxon>Viridiplantae</taxon>
        <taxon>Streptophyta</taxon>
        <taxon>Embryophyta</taxon>
        <taxon>Tracheophyta</taxon>
        <taxon>Spermatophyta</taxon>
        <taxon>Magnoliopsida</taxon>
        <taxon>eudicotyledons</taxon>
        <taxon>Gunneridae</taxon>
        <taxon>Pentapetalae</taxon>
        <taxon>asterids</taxon>
        <taxon>lamiids</taxon>
        <taxon>Solanales</taxon>
        <taxon>Solanaceae</taxon>
        <taxon>Nicotianoideae</taxon>
        <taxon>Nicotianeae</taxon>
        <taxon>Nicotiana</taxon>
    </lineage>
</organism>
<dbReference type="Proteomes" id="UP000790787">
    <property type="component" value="Chromosome 24"/>
</dbReference>
<evidence type="ECO:0000256" key="1">
    <source>
        <dbReference type="SAM" id="MobiDB-lite"/>
    </source>
</evidence>
<dbReference type="GO" id="GO:0009827">
    <property type="term" value="P:plant-type cell wall modification"/>
    <property type="evidence" value="ECO:0000318"/>
    <property type="project" value="GO_Central"/>
</dbReference>
<dbReference type="Gene3D" id="1.20.140.40">
    <property type="entry name" value="Invertase/pectin methylesterase inhibitor family protein"/>
    <property type="match status" value="1"/>
</dbReference>
<dbReference type="OrthoDB" id="1915198at2759"/>
<keyword evidence="3" id="KW-1185">Reference proteome</keyword>
<dbReference type="KEGG" id="nta:107819365"/>
<reference evidence="4" key="2">
    <citation type="submission" date="2025-08" db="UniProtKB">
        <authorList>
            <consortium name="RefSeq"/>
        </authorList>
    </citation>
    <scope>IDENTIFICATION</scope>
    <source>
        <tissue evidence="4">Leaf</tissue>
    </source>
</reference>
<evidence type="ECO:0000313" key="4">
    <source>
        <dbReference type="RefSeq" id="XP_016500960.1"/>
    </source>
</evidence>
<dbReference type="RefSeq" id="XP_016500960.1">
    <property type="nucleotide sequence ID" value="XM_016645474.1"/>
</dbReference>
<dbReference type="InterPro" id="IPR035513">
    <property type="entry name" value="Invertase/methylesterase_inhib"/>
</dbReference>
<dbReference type="SUPFAM" id="SSF101148">
    <property type="entry name" value="Plant invertase/pectin methylesterase inhibitor"/>
    <property type="match status" value="1"/>
</dbReference>
<sequence length="215" mass="23134">MAFYTQIFLVFAISFFLTTLPSKAYKNYPTPSQSHAPALSPQQSSSFSTSTSSSSSSSSSSSASASSLSSLTASVASTTTFEIPKNIPVVSTGDVSIFVKAIMDATMSKTDEFITKVIDKRLAEPNTDIYAKDCLETCKSVFEDAKDAMKRTEEDVKAGNMYKANVDVSAMSTNIDTCNECATSIYGFDPEFKKFDNWAQGIASDCLDKITGQSS</sequence>
<accession>A0A1S4CID6</accession>
<evidence type="ECO:0000256" key="2">
    <source>
        <dbReference type="SAM" id="SignalP"/>
    </source>
</evidence>
<dbReference type="CDD" id="cd15800">
    <property type="entry name" value="PMEI-like_2"/>
    <property type="match status" value="1"/>
</dbReference>
<feature type="signal peptide" evidence="2">
    <location>
        <begin position="1"/>
        <end position="24"/>
    </location>
</feature>